<accession>A0A3G5AEM6</accession>
<organism evidence="1">
    <name type="scientific">Satyrvirus sp</name>
    <dbReference type="NCBI Taxonomy" id="2487771"/>
    <lineage>
        <taxon>Viruses</taxon>
        <taxon>Varidnaviria</taxon>
        <taxon>Bamfordvirae</taxon>
        <taxon>Nucleocytoviricota</taxon>
        <taxon>Megaviricetes</taxon>
        <taxon>Imitervirales</taxon>
        <taxon>Mimiviridae</taxon>
        <taxon>Megamimivirinae</taxon>
    </lineage>
</organism>
<reference evidence="1" key="1">
    <citation type="submission" date="2018-10" db="EMBL/GenBank/DDBJ databases">
        <title>Hidden diversity of soil giant viruses.</title>
        <authorList>
            <person name="Schulz F."/>
            <person name="Alteio L."/>
            <person name="Goudeau D."/>
            <person name="Ryan E.M."/>
            <person name="Malmstrom R.R."/>
            <person name="Blanchard J."/>
            <person name="Woyke T."/>
        </authorList>
    </citation>
    <scope>NUCLEOTIDE SEQUENCE</scope>
    <source>
        <strain evidence="1">SAV1</strain>
    </source>
</reference>
<evidence type="ECO:0000313" key="1">
    <source>
        <dbReference type="EMBL" id="AYV85676.1"/>
    </source>
</evidence>
<name>A0A3G5AEM6_9VIRU</name>
<proteinExistence type="predicted"/>
<dbReference type="EMBL" id="MK072466">
    <property type="protein sequence ID" value="AYV85676.1"/>
    <property type="molecule type" value="Genomic_DNA"/>
</dbReference>
<protein>
    <submittedName>
        <fullName evidence="1">Uncharacterized protein</fullName>
    </submittedName>
</protein>
<sequence length="154" mass="17346">MHQFLFMLMIIIGAHAKDDISLAMEPMKIKNFTGNKINLEPNGDLSICGNVKTCHKDICKLYHDNNDTFGIIVVPNDMNLTVNGINDKKIIMIISPARQVEDSVYEPMLDSITICTGIIDCFTSIIYDLKTYMTEIVFVKPLYGCSIASHNFLH</sequence>
<gene>
    <name evidence="1" type="ORF">Satyrvirus30_1</name>
</gene>